<dbReference type="InterPro" id="IPR059000">
    <property type="entry name" value="ATPase_P-type_domA"/>
</dbReference>
<dbReference type="SMR" id="A0A1D8NHS0"/>
<feature type="transmembrane region" description="Helical" evidence="16">
    <location>
        <begin position="84"/>
        <end position="100"/>
    </location>
</feature>
<name>A0A1D8NHS0_YARLL</name>
<dbReference type="PANTHER" id="PTHR42861">
    <property type="entry name" value="CALCIUM-TRANSPORTING ATPASE"/>
    <property type="match status" value="1"/>
</dbReference>
<dbReference type="GO" id="GO:0005524">
    <property type="term" value="F:ATP binding"/>
    <property type="evidence" value="ECO:0007669"/>
    <property type="project" value="UniProtKB-KW"/>
</dbReference>
<comment type="function">
    <text evidence="16">Catalyzes the hydrolysis of ATP coupled with the transport of calcium.</text>
</comment>
<dbReference type="SMART" id="SM00831">
    <property type="entry name" value="Cation_ATPase_N"/>
    <property type="match status" value="1"/>
</dbReference>
<dbReference type="SFLD" id="SFLDG00002">
    <property type="entry name" value="C1.7:_P-type_atpase_like"/>
    <property type="match status" value="1"/>
</dbReference>
<keyword evidence="12 16" id="KW-0472">Membrane</keyword>
<dbReference type="InterPro" id="IPR023214">
    <property type="entry name" value="HAD_sf"/>
</dbReference>
<dbReference type="Pfam" id="PF00690">
    <property type="entry name" value="Cation_ATPase_N"/>
    <property type="match status" value="1"/>
</dbReference>
<dbReference type="SUPFAM" id="SSF81653">
    <property type="entry name" value="Calcium ATPase, transduction domain A"/>
    <property type="match status" value="1"/>
</dbReference>
<feature type="transmembrane region" description="Helical" evidence="16">
    <location>
        <begin position="859"/>
        <end position="877"/>
    </location>
</feature>
<dbReference type="NCBIfam" id="TIGR01494">
    <property type="entry name" value="ATPase_P-type"/>
    <property type="match status" value="3"/>
</dbReference>
<keyword evidence="6 16" id="KW-0547">Nucleotide-binding</keyword>
<dbReference type="PRINTS" id="PR00120">
    <property type="entry name" value="HATPASE"/>
</dbReference>
<dbReference type="FunFam" id="3.40.1110.10:FF:000186">
    <property type="entry name" value="Calcium-transporting ATPase 1"/>
    <property type="match status" value="1"/>
</dbReference>
<dbReference type="SUPFAM" id="SSF81660">
    <property type="entry name" value="Metal cation-transporting ATPase, ATP-binding domain N"/>
    <property type="match status" value="1"/>
</dbReference>
<evidence type="ECO:0000256" key="16">
    <source>
        <dbReference type="RuleBase" id="RU361146"/>
    </source>
</evidence>
<feature type="transmembrane region" description="Helical" evidence="16">
    <location>
        <begin position="718"/>
        <end position="741"/>
    </location>
</feature>
<evidence type="ECO:0000256" key="3">
    <source>
        <dbReference type="ARBA" id="ARBA00022553"/>
    </source>
</evidence>
<dbReference type="Gene3D" id="2.70.150.10">
    <property type="entry name" value="Calcium-transporting ATPase, cytoplasmic transduction domain A"/>
    <property type="match status" value="1"/>
</dbReference>
<dbReference type="SUPFAM" id="SSF81665">
    <property type="entry name" value="Calcium ATPase, transmembrane domain M"/>
    <property type="match status" value="1"/>
</dbReference>
<feature type="transmembrane region" description="Helical" evidence="16">
    <location>
        <begin position="791"/>
        <end position="812"/>
    </location>
</feature>
<dbReference type="GO" id="GO:0005388">
    <property type="term" value="F:P-type calcium transporter activity"/>
    <property type="evidence" value="ECO:0007669"/>
    <property type="project" value="UniProtKB-EC"/>
</dbReference>
<dbReference type="GO" id="GO:0030026">
    <property type="term" value="P:intracellular manganese ion homeostasis"/>
    <property type="evidence" value="ECO:0007669"/>
    <property type="project" value="EnsemblFungi"/>
</dbReference>
<dbReference type="Pfam" id="PF08282">
    <property type="entry name" value="Hydrolase_3"/>
    <property type="match status" value="1"/>
</dbReference>
<dbReference type="GO" id="GO:0005635">
    <property type="term" value="C:nuclear envelope"/>
    <property type="evidence" value="ECO:0007669"/>
    <property type="project" value="EnsemblFungi"/>
</dbReference>
<dbReference type="RefSeq" id="XP_503736.1">
    <property type="nucleotide sequence ID" value="XM_503736.1"/>
</dbReference>
<dbReference type="GeneID" id="2911589"/>
<evidence type="ECO:0000256" key="11">
    <source>
        <dbReference type="ARBA" id="ARBA00023065"/>
    </source>
</evidence>
<feature type="transmembrane region" description="Helical" evidence="16">
    <location>
        <begin position="272"/>
        <end position="291"/>
    </location>
</feature>
<evidence type="ECO:0000256" key="17">
    <source>
        <dbReference type="SAM" id="MobiDB-lite"/>
    </source>
</evidence>
<evidence type="ECO:0000256" key="7">
    <source>
        <dbReference type="ARBA" id="ARBA00022837"/>
    </source>
</evidence>
<dbReference type="KEGG" id="yli:2911589"/>
<evidence type="ECO:0000256" key="5">
    <source>
        <dbReference type="ARBA" id="ARBA00022692"/>
    </source>
</evidence>
<dbReference type="OMA" id="KMHACET"/>
<keyword evidence="5 16" id="KW-0812">Transmembrane</keyword>
<dbReference type="FunFam" id="2.70.150.10:FF:000008">
    <property type="entry name" value="Calcium-transporting ATPase"/>
    <property type="match status" value="1"/>
</dbReference>
<evidence type="ECO:0000256" key="1">
    <source>
        <dbReference type="ARBA" id="ARBA00004127"/>
    </source>
</evidence>
<dbReference type="Pfam" id="PF00122">
    <property type="entry name" value="E1-E2_ATPase"/>
    <property type="match status" value="1"/>
</dbReference>
<dbReference type="VEuPathDB" id="FungiDB:YALI1_E11674g"/>
<reference evidence="19 21" key="1">
    <citation type="journal article" date="2016" name="PLoS ONE">
        <title>Sequence Assembly of Yarrowia lipolytica Strain W29/CLIB89 Shows Transposable Element Diversity.</title>
        <authorList>
            <person name="Magnan C."/>
            <person name="Yu J."/>
            <person name="Chang I."/>
            <person name="Jahn E."/>
            <person name="Kanomata Y."/>
            <person name="Wu J."/>
            <person name="Zeller M."/>
            <person name="Oakes M."/>
            <person name="Baldi P."/>
            <person name="Sandmeyer S."/>
        </authorList>
    </citation>
    <scope>NUCLEOTIDE SEQUENCE [LARGE SCALE GENOMIC DNA]</scope>
    <source>
        <strain evidence="19">CLIB89</strain>
        <strain evidence="21">CLIB89(W29)</strain>
    </source>
</reference>
<evidence type="ECO:0000256" key="2">
    <source>
        <dbReference type="ARBA" id="ARBA00022448"/>
    </source>
</evidence>
<keyword evidence="3" id="KW-0597">Phosphoprotein</keyword>
<dbReference type="Pfam" id="PF13246">
    <property type="entry name" value="Cation_ATPase"/>
    <property type="match status" value="1"/>
</dbReference>
<evidence type="ECO:0000256" key="15">
    <source>
        <dbReference type="ARBA" id="ARBA00053224"/>
    </source>
</evidence>
<dbReference type="VEuPathDB" id="FungiDB:YALI0_E09471g"/>
<evidence type="ECO:0000259" key="18">
    <source>
        <dbReference type="SMART" id="SM00831"/>
    </source>
</evidence>
<dbReference type="EMBL" id="KZ857331">
    <property type="protein sequence ID" value="RDW26957.1"/>
    <property type="molecule type" value="Genomic_DNA"/>
</dbReference>
<dbReference type="eggNOG" id="KOG0202">
    <property type="taxonomic scope" value="Eukaryota"/>
</dbReference>
<protein>
    <recommendedName>
        <fullName evidence="16">Calcium-transporting ATPase</fullName>
        <ecNumber evidence="16">7.2.2.10</ecNumber>
    </recommendedName>
</protein>
<dbReference type="GO" id="GO:0006874">
    <property type="term" value="P:intracellular calcium ion homeostasis"/>
    <property type="evidence" value="ECO:0007669"/>
    <property type="project" value="EnsemblFungi"/>
</dbReference>
<dbReference type="Proteomes" id="UP000182444">
    <property type="component" value="Chromosome 1E"/>
</dbReference>
<comment type="function">
    <text evidence="15">This magnesium-dependent enzyme catalyzes the hydrolysis of ATP coupled with the transport of calcium. Has a role in the secretory pathway.</text>
</comment>
<evidence type="ECO:0000256" key="13">
    <source>
        <dbReference type="ARBA" id="ARBA00038148"/>
    </source>
</evidence>
<dbReference type="InterPro" id="IPR018303">
    <property type="entry name" value="ATPase_P-typ_P_site"/>
</dbReference>
<dbReference type="Gene3D" id="3.40.1110.10">
    <property type="entry name" value="Calcium-transporting ATPase, cytoplasmic domain N"/>
    <property type="match status" value="1"/>
</dbReference>
<dbReference type="InterPro" id="IPR001757">
    <property type="entry name" value="P_typ_ATPase"/>
</dbReference>
<dbReference type="InterPro" id="IPR023298">
    <property type="entry name" value="ATPase_P-typ_TM_dom_sf"/>
</dbReference>
<evidence type="ECO:0000256" key="14">
    <source>
        <dbReference type="ARBA" id="ARBA00048694"/>
    </source>
</evidence>
<comment type="similarity">
    <text evidence="13 16">Belongs to the cation transport ATPase (P-type) (TC 3.A.3) family.</text>
</comment>
<dbReference type="GO" id="GO:0000139">
    <property type="term" value="C:Golgi membrane"/>
    <property type="evidence" value="ECO:0007669"/>
    <property type="project" value="EnsemblFungi"/>
</dbReference>
<dbReference type="PRINTS" id="PR00119">
    <property type="entry name" value="CATATPASE"/>
</dbReference>
<feature type="transmembrane region" description="Helical" evidence="16">
    <location>
        <begin position="297"/>
        <end position="326"/>
    </location>
</feature>
<comment type="subcellular location">
    <subcellularLocation>
        <location evidence="1">Endomembrane system</location>
        <topology evidence="1">Multi-pass membrane protein</topology>
    </subcellularLocation>
    <subcellularLocation>
        <location evidence="16">Membrane</location>
        <topology evidence="16">Multi-pass membrane protein</topology>
    </subcellularLocation>
</comment>
<gene>
    <name evidence="20" type="ORF">B0I71DRAFT_129955</name>
    <name evidence="19" type="ORF">YALI1_E11674g</name>
</gene>
<evidence type="ECO:0000256" key="10">
    <source>
        <dbReference type="ARBA" id="ARBA00022989"/>
    </source>
</evidence>
<evidence type="ECO:0000256" key="8">
    <source>
        <dbReference type="ARBA" id="ARBA00022840"/>
    </source>
</evidence>
<dbReference type="AlphaFoldDB" id="A0A1D8NHS0"/>
<evidence type="ECO:0000313" key="21">
    <source>
        <dbReference type="Proteomes" id="UP000182444"/>
    </source>
</evidence>
<dbReference type="GO" id="GO:0005789">
    <property type="term" value="C:endoplasmic reticulum membrane"/>
    <property type="evidence" value="ECO:0007669"/>
    <property type="project" value="EnsemblFungi"/>
</dbReference>
<dbReference type="OrthoDB" id="3352408at2759"/>
<dbReference type="GO" id="GO:0005509">
    <property type="term" value="F:calcium ion binding"/>
    <property type="evidence" value="ECO:0007669"/>
    <property type="project" value="EnsemblFungi"/>
</dbReference>
<keyword evidence="4 16" id="KW-0109">Calcium transport</keyword>
<keyword evidence="7 16" id="KW-0106">Calcium</keyword>
<dbReference type="Proteomes" id="UP000256601">
    <property type="component" value="Unassembled WGS sequence"/>
</dbReference>
<evidence type="ECO:0000256" key="4">
    <source>
        <dbReference type="ARBA" id="ARBA00022568"/>
    </source>
</evidence>
<dbReference type="SUPFAM" id="SSF56784">
    <property type="entry name" value="HAD-like"/>
    <property type="match status" value="1"/>
</dbReference>
<dbReference type="GO" id="GO:0016236">
    <property type="term" value="P:macroautophagy"/>
    <property type="evidence" value="ECO:0007669"/>
    <property type="project" value="EnsemblFungi"/>
</dbReference>
<dbReference type="GO" id="GO:0016887">
    <property type="term" value="F:ATP hydrolysis activity"/>
    <property type="evidence" value="ECO:0007669"/>
    <property type="project" value="InterPro"/>
</dbReference>
<dbReference type="EMBL" id="CP017557">
    <property type="protein sequence ID" value="AOW05176.1"/>
    <property type="molecule type" value="Genomic_DNA"/>
</dbReference>
<dbReference type="PROSITE" id="PS00154">
    <property type="entry name" value="ATPASE_E1_E2"/>
    <property type="match status" value="1"/>
</dbReference>
<proteinExistence type="inferred from homology"/>
<sequence>MDSHTSTEGVPLSETNNRSHATPSAQYCQMTVEETCSKLQTNPETGLTSSQEAMHRRDIHGSNEFAQEEEDSLIKKFFEQFSENPLLLLLIGAAAVSFFMGNHDDAISITLAILIVTTVGFVQEYRSEKSLEALNKLVPPEAHLIRAGNSQTVLASTLVPGDLVEFSVGDRIPADCRIVKAVHLSIDESNLTGETTPVTKDTNPVTGTPPIGLADRTNTAYMGTLVRDGNGTGIVVGTGSHTAFGAVYDMVSEISTPKTPLQASMDNLGKDLSLVSFGVIGVICLIGMFQGRDWLEMFTIGVSLAVAAIPEGLPIIVTVTLALGVLRMSRQKAIVRKLPSVETLGSVNVICSDKTGTLTRNHMSCTTCWTVDMGDLANAVTLKPGQSHTEADPKAVAALKNSVSLANMLKVGNLCNNSKFNREAGHLVGNATDIALIEVLDYFGLEDTRETRKRVAEVPFSSSRKWMLTSTTTGDSSTPMISVKGAGEVIAPFCEYYCKKDGKTAPFNDDMRKKVTEIASEMSNDGLRIIAFAYKQGKYEEGSEEAPEGLVFAGLMGLYDPPRPDVPRAIRRLTTGGVRVVMITGDSAATALSIGRRIGMPLMPGTQSVVEGSKLATMSDQALDECLQTASIFARTSPEDKMKIVKGFQRRGDVVAMTGDGVNDAPALKLADIGIAMGQGGTDVAKEAADMILTDDDFATILSAIEEGKGIFNNIRNFITFQLSTSMAALSIVAVATIMGLENPLNPMQILWINILMDGPPAQSLGVEPVDPDVMNKPPRPRNEKVMTPDLVKKCVEAAVIILVGTMLVYVTQMQDGVIDKRDTTMTFTCFVFYDMFNALACRSATKSVFEIGFFSNKMFLYACGASIIGQLAVVYVPFLQSVFQTEALSVKDLLSLVLISSSVWILDEAKKYFLKSRSTNNYTNSVV</sequence>
<dbReference type="SFLD" id="SFLDF00027">
    <property type="entry name" value="p-type_atpase"/>
    <property type="match status" value="1"/>
</dbReference>
<feature type="region of interest" description="Disordered" evidence="17">
    <location>
        <begin position="1"/>
        <end position="25"/>
    </location>
</feature>
<keyword evidence="10 16" id="KW-1133">Transmembrane helix</keyword>
<dbReference type="SFLD" id="SFLDS00003">
    <property type="entry name" value="Haloacid_Dehalogenase"/>
    <property type="match status" value="1"/>
</dbReference>
<dbReference type="Gene3D" id="1.20.1110.10">
    <property type="entry name" value="Calcium-transporting ATPase, transmembrane domain"/>
    <property type="match status" value="1"/>
</dbReference>
<dbReference type="EC" id="7.2.2.10" evidence="16"/>
<keyword evidence="9" id="KW-1278">Translocase</keyword>
<keyword evidence="11 16" id="KW-0406">Ion transport</keyword>
<evidence type="ECO:0000256" key="6">
    <source>
        <dbReference type="ARBA" id="ARBA00022741"/>
    </source>
</evidence>
<dbReference type="GO" id="GO:0140613">
    <property type="term" value="F:P-type manganese transporter activity"/>
    <property type="evidence" value="ECO:0007669"/>
    <property type="project" value="EnsemblFungi"/>
</dbReference>
<dbReference type="NCBIfam" id="TIGR01522">
    <property type="entry name" value="ATPase-IIA2_Ca"/>
    <property type="match status" value="1"/>
</dbReference>
<comment type="caution">
    <text evidence="16">Lacks conserved residue(s) required for the propagation of feature annotation.</text>
</comment>
<accession>A0A1D8NHS0</accession>
<evidence type="ECO:0000313" key="22">
    <source>
        <dbReference type="Proteomes" id="UP000256601"/>
    </source>
</evidence>
<dbReference type="FunFam" id="3.40.50.1000:FF:000001">
    <property type="entry name" value="Phospholipid-transporting ATPase IC"/>
    <property type="match status" value="1"/>
</dbReference>
<dbReference type="InterPro" id="IPR044492">
    <property type="entry name" value="P_typ_ATPase_HD_dom"/>
</dbReference>
<dbReference type="InterPro" id="IPR036412">
    <property type="entry name" value="HAD-like_sf"/>
</dbReference>
<evidence type="ECO:0000313" key="19">
    <source>
        <dbReference type="EMBL" id="AOW05176.1"/>
    </source>
</evidence>
<dbReference type="InterPro" id="IPR006068">
    <property type="entry name" value="ATPase_P-typ_cation-transptr_C"/>
</dbReference>
<dbReference type="FunFam" id="3.40.50.1000:FF:000028">
    <property type="entry name" value="Calcium-transporting P-type ATPase, putative"/>
    <property type="match status" value="1"/>
</dbReference>
<dbReference type="GO" id="GO:0005886">
    <property type="term" value="C:plasma membrane"/>
    <property type="evidence" value="ECO:0007669"/>
    <property type="project" value="EnsemblFungi"/>
</dbReference>
<dbReference type="Pfam" id="PF00689">
    <property type="entry name" value="Cation_ATPase_C"/>
    <property type="match status" value="1"/>
</dbReference>
<dbReference type="Gene3D" id="3.40.50.1000">
    <property type="entry name" value="HAD superfamily/HAD-like"/>
    <property type="match status" value="1"/>
</dbReference>
<evidence type="ECO:0000313" key="20">
    <source>
        <dbReference type="EMBL" id="RDW26957.1"/>
    </source>
</evidence>
<organism evidence="19 21">
    <name type="scientific">Yarrowia lipolytica</name>
    <name type="common">Candida lipolytica</name>
    <dbReference type="NCBI Taxonomy" id="4952"/>
    <lineage>
        <taxon>Eukaryota</taxon>
        <taxon>Fungi</taxon>
        <taxon>Dikarya</taxon>
        <taxon>Ascomycota</taxon>
        <taxon>Saccharomycotina</taxon>
        <taxon>Dipodascomycetes</taxon>
        <taxon>Dipodascales</taxon>
        <taxon>Dipodascales incertae sedis</taxon>
        <taxon>Yarrowia</taxon>
    </lineage>
</organism>
<dbReference type="InterPro" id="IPR008250">
    <property type="entry name" value="ATPase_P-typ_transduc_dom_A_sf"/>
</dbReference>
<keyword evidence="8 16" id="KW-0067">ATP-binding</keyword>
<comment type="catalytic activity">
    <reaction evidence="14 16">
        <text>Ca(2+)(in) + ATP + H2O = Ca(2+)(out) + ADP + phosphate + H(+)</text>
        <dbReference type="Rhea" id="RHEA:18105"/>
        <dbReference type="ChEBI" id="CHEBI:15377"/>
        <dbReference type="ChEBI" id="CHEBI:15378"/>
        <dbReference type="ChEBI" id="CHEBI:29108"/>
        <dbReference type="ChEBI" id="CHEBI:30616"/>
        <dbReference type="ChEBI" id="CHEBI:43474"/>
        <dbReference type="ChEBI" id="CHEBI:456216"/>
        <dbReference type="EC" id="7.2.2.10"/>
    </reaction>
</comment>
<dbReference type="InterPro" id="IPR004014">
    <property type="entry name" value="ATPase_P-typ_cation-transptr_N"/>
</dbReference>
<reference evidence="20 22" key="2">
    <citation type="submission" date="2018-07" db="EMBL/GenBank/DDBJ databases">
        <title>Draft Genome Assemblies for Five Robust Yarrowia lipolytica Strains Exhibiting High Lipid Production and Pentose Sugar Utilization and Sugar Alcohol Secretion from Undetoxified Lignocellulosic Biomass Hydrolysates.</title>
        <authorList>
            <consortium name="DOE Joint Genome Institute"/>
            <person name="Walker C."/>
            <person name="Ryu S."/>
            <person name="Na H."/>
            <person name="Zane M."/>
            <person name="LaButti K."/>
            <person name="Lipzen A."/>
            <person name="Haridas S."/>
            <person name="Barry K."/>
            <person name="Grigoriev I.V."/>
            <person name="Quarterman J."/>
            <person name="Slininger P."/>
            <person name="Dien B."/>
            <person name="Trinh C.T."/>
        </authorList>
    </citation>
    <scope>NUCLEOTIDE SEQUENCE [LARGE SCALE GENOMIC DNA]</scope>
    <source>
        <strain evidence="20 22">YB392</strain>
    </source>
</reference>
<feature type="transmembrane region" description="Helical" evidence="16">
    <location>
        <begin position="106"/>
        <end position="122"/>
    </location>
</feature>
<feature type="domain" description="Cation-transporting P-type ATPase N-terminal" evidence="18">
    <location>
        <begin position="26"/>
        <end position="102"/>
    </location>
</feature>
<dbReference type="InterPro" id="IPR006413">
    <property type="entry name" value="P-type_ATPase_IIA_PMR1"/>
</dbReference>
<evidence type="ECO:0000256" key="12">
    <source>
        <dbReference type="ARBA" id="ARBA00023136"/>
    </source>
</evidence>
<keyword evidence="2 16" id="KW-0813">Transport</keyword>
<dbReference type="InterPro" id="IPR023299">
    <property type="entry name" value="ATPase_P-typ_cyto_dom_N"/>
</dbReference>
<evidence type="ECO:0000256" key="9">
    <source>
        <dbReference type="ARBA" id="ARBA00022967"/>
    </source>
</evidence>